<sequence>MNKAAIFVSVLLLVLLTGCNSDSHEGRKEKLLVYFAEGENWASTFTLMDAGESIFDSLYIQHIGDRESTMDPIEYTLEGKGIKLASQYPQKLQGVRSFQVSGESSKELIDGFEDKDQEYKLTIKQNESSEELILKLVNESNRN</sequence>
<accession>A0A841U391</accession>
<dbReference type="PROSITE" id="PS51257">
    <property type="entry name" value="PROKAR_LIPOPROTEIN"/>
    <property type="match status" value="1"/>
</dbReference>
<dbReference type="EMBL" id="JACJVR010000110">
    <property type="protein sequence ID" value="MBB6695036.1"/>
    <property type="molecule type" value="Genomic_DNA"/>
</dbReference>
<dbReference type="RefSeq" id="WP_185138993.1">
    <property type="nucleotide sequence ID" value="NZ_BORM01000018.1"/>
</dbReference>
<evidence type="ECO:0000313" key="1">
    <source>
        <dbReference type="EMBL" id="MBB6695036.1"/>
    </source>
</evidence>
<protein>
    <submittedName>
        <fullName evidence="1">Uncharacterized protein</fullName>
    </submittedName>
</protein>
<dbReference type="AlphaFoldDB" id="A0A841U391"/>
<name>A0A841U391_9BACL</name>
<keyword evidence="2" id="KW-1185">Reference proteome</keyword>
<dbReference type="Proteomes" id="UP000553776">
    <property type="component" value="Unassembled WGS sequence"/>
</dbReference>
<reference evidence="1 2" key="1">
    <citation type="submission" date="2020-08" db="EMBL/GenBank/DDBJ databases">
        <title>Cohnella phylogeny.</title>
        <authorList>
            <person name="Dunlap C."/>
        </authorList>
    </citation>
    <scope>NUCLEOTIDE SEQUENCE [LARGE SCALE GENOMIC DNA]</scope>
    <source>
        <strain evidence="1 2">DSM 25239</strain>
    </source>
</reference>
<evidence type="ECO:0000313" key="2">
    <source>
        <dbReference type="Proteomes" id="UP000553776"/>
    </source>
</evidence>
<proteinExistence type="predicted"/>
<gene>
    <name evidence="1" type="ORF">H7B90_26940</name>
</gene>
<comment type="caution">
    <text evidence="1">The sequence shown here is derived from an EMBL/GenBank/DDBJ whole genome shotgun (WGS) entry which is preliminary data.</text>
</comment>
<organism evidence="1 2">
    <name type="scientific">Cohnella xylanilytica</name>
    <dbReference type="NCBI Taxonomy" id="557555"/>
    <lineage>
        <taxon>Bacteria</taxon>
        <taxon>Bacillati</taxon>
        <taxon>Bacillota</taxon>
        <taxon>Bacilli</taxon>
        <taxon>Bacillales</taxon>
        <taxon>Paenibacillaceae</taxon>
        <taxon>Cohnella</taxon>
    </lineage>
</organism>